<sequence>MSEKAKKSSRNHFLLVLLAVFAAVLTLQMGAGEVKAAAKGFRTVKGKTYYIDDSGKKHKGWLNLNGKKYYFNKKTGVQVKGWQLDSKGRKVRYFSMGKGIMATGFVKDKSGITRYFSPANGRMVTGWMKDANGYRYYFKKNTGAMLKGWVTVSGRKRYFSGSGRMATGWVVNSKQHARYFSPKSGFMYTGLQKVDGAYYYFVKSTGFRYQKGFYTISKKKYYFNPTDGRAQTGWLTLNGKTYYFNSKGVMYTNTTAVIDGISYKFSSSGVASQVAAPNVVANDKTMIVYDEKNARNYTVMKEYLSHPGVANGEKSDLDLLAAFCESEAGNQGLVGMEAVVLTVLNRTIKADREFPSSVRYVLYHGTTFPQYSVVTNGVLLKRLNGQFDNRELAYQAASEAMKIFNDYVTNGTKRTLKGIDTKDFNYMYFMTISAYWKQPLNFSKVKSCQYKDHMFFVDWV</sequence>
<name>A0ABT2TPE9_9FIRM</name>
<dbReference type="RefSeq" id="WP_262582590.1">
    <property type="nucleotide sequence ID" value="NZ_JAOQJL010000002.1"/>
</dbReference>
<protein>
    <submittedName>
        <fullName evidence="3">Cell wall hydrolase</fullName>
    </submittedName>
</protein>
<feature type="repeat" description="Cell wall-binding" evidence="2">
    <location>
        <begin position="231"/>
        <end position="250"/>
    </location>
</feature>
<dbReference type="GO" id="GO:0016787">
    <property type="term" value="F:hydrolase activity"/>
    <property type="evidence" value="ECO:0007669"/>
    <property type="project" value="UniProtKB-KW"/>
</dbReference>
<dbReference type="PROSITE" id="PS51170">
    <property type="entry name" value="CW"/>
    <property type="match status" value="1"/>
</dbReference>
<keyword evidence="3" id="KW-0378">Hydrolase</keyword>
<evidence type="ECO:0000313" key="3">
    <source>
        <dbReference type="EMBL" id="MCU6764105.1"/>
    </source>
</evidence>
<proteinExistence type="predicted"/>
<organism evidence="3 4">
    <name type="scientific">Blautia ammoniilytica</name>
    <dbReference type="NCBI Taxonomy" id="2981782"/>
    <lineage>
        <taxon>Bacteria</taxon>
        <taxon>Bacillati</taxon>
        <taxon>Bacillota</taxon>
        <taxon>Clostridia</taxon>
        <taxon>Lachnospirales</taxon>
        <taxon>Lachnospiraceae</taxon>
        <taxon>Blautia</taxon>
    </lineage>
</organism>
<comment type="caution">
    <text evidence="3">The sequence shown here is derived from an EMBL/GenBank/DDBJ whole genome shotgun (WGS) entry which is preliminary data.</text>
</comment>
<dbReference type="EMBL" id="JAOQJL010000002">
    <property type="protein sequence ID" value="MCU6764105.1"/>
    <property type="molecule type" value="Genomic_DNA"/>
</dbReference>
<dbReference type="InterPro" id="IPR018337">
    <property type="entry name" value="Cell_wall/Cho-bd_repeat"/>
</dbReference>
<gene>
    <name evidence="3" type="ORF">OCV61_01615</name>
</gene>
<reference evidence="3 4" key="1">
    <citation type="journal article" date="2021" name="ISME Commun">
        <title>Automated analysis of genomic sequences facilitates high-throughput and comprehensive description of bacteria.</title>
        <authorList>
            <person name="Hitch T.C.A."/>
        </authorList>
    </citation>
    <scope>NUCLEOTIDE SEQUENCE [LARGE SCALE GENOMIC DNA]</scope>
    <source>
        <strain evidence="3 4">Sanger_23</strain>
    </source>
</reference>
<keyword evidence="4" id="KW-1185">Reference proteome</keyword>
<dbReference type="Pfam" id="PF19127">
    <property type="entry name" value="Choline_bind_3"/>
    <property type="match status" value="3"/>
</dbReference>
<dbReference type="SUPFAM" id="SSF69360">
    <property type="entry name" value="Cell wall binding repeat"/>
    <property type="match status" value="1"/>
</dbReference>
<evidence type="ECO:0000256" key="2">
    <source>
        <dbReference type="PROSITE-ProRule" id="PRU00591"/>
    </source>
</evidence>
<dbReference type="Pfam" id="PF01473">
    <property type="entry name" value="Choline_bind_1"/>
    <property type="match status" value="2"/>
</dbReference>
<keyword evidence="1" id="KW-0677">Repeat</keyword>
<accession>A0ABT2TPE9</accession>
<evidence type="ECO:0000313" key="4">
    <source>
        <dbReference type="Proteomes" id="UP001652409"/>
    </source>
</evidence>
<dbReference type="Gene3D" id="2.10.270.10">
    <property type="entry name" value="Cholin Binding"/>
    <property type="match status" value="2"/>
</dbReference>
<evidence type="ECO:0000256" key="1">
    <source>
        <dbReference type="ARBA" id="ARBA00022737"/>
    </source>
</evidence>
<dbReference type="Proteomes" id="UP001652409">
    <property type="component" value="Unassembled WGS sequence"/>
</dbReference>
<dbReference type="InterPro" id="IPR042047">
    <property type="entry name" value="SleB_dom1"/>
</dbReference>
<dbReference type="Gene3D" id="1.10.10.2520">
    <property type="entry name" value="Cell wall hydrolase SleB, domain 1"/>
    <property type="match status" value="1"/>
</dbReference>